<protein>
    <submittedName>
        <fullName evidence="1">Uncharacterized protein</fullName>
    </submittedName>
</protein>
<dbReference type="OrthoDB" id="3270368at2759"/>
<dbReference type="InParanoid" id="A0A0D0E8X2"/>
<proteinExistence type="predicted"/>
<accession>A0A0D0E8X2</accession>
<dbReference type="AlphaFoldDB" id="A0A0D0E8X2"/>
<reference evidence="1 2" key="1">
    <citation type="submission" date="2014-04" db="EMBL/GenBank/DDBJ databases">
        <authorList>
            <consortium name="DOE Joint Genome Institute"/>
            <person name="Kuo A."/>
            <person name="Kohler A."/>
            <person name="Jargeat P."/>
            <person name="Nagy L.G."/>
            <person name="Floudas D."/>
            <person name="Copeland A."/>
            <person name="Barry K.W."/>
            <person name="Cichocki N."/>
            <person name="Veneault-Fourrey C."/>
            <person name="LaButti K."/>
            <person name="Lindquist E.A."/>
            <person name="Lipzen A."/>
            <person name="Lundell T."/>
            <person name="Morin E."/>
            <person name="Murat C."/>
            <person name="Sun H."/>
            <person name="Tunlid A."/>
            <person name="Henrissat B."/>
            <person name="Grigoriev I.V."/>
            <person name="Hibbett D.S."/>
            <person name="Martin F."/>
            <person name="Nordberg H.P."/>
            <person name="Cantor M.N."/>
            <person name="Hua S.X."/>
        </authorList>
    </citation>
    <scope>NUCLEOTIDE SEQUENCE [LARGE SCALE GENOMIC DNA]</scope>
    <source>
        <strain evidence="1 2">Ve08.2h10</strain>
    </source>
</reference>
<sequence>MLRDKAVLGGERLATAISRSRDYLLIEALLTLFARLLPPTNDTALGKSRRTKFVKEVLGSPKLFECSVDLLDIMHKISSTNWDDTAAHLIDALARSDITYPQPFSVSEIDVCGRVFPQPTETDRLIMDRQGFFANVILENDDLCESLQVPYAHIRAITVDNSKEITPKGKTLITMNLTSPSLVANVEMKLPAGSSLYAKFLLESDALSKFMEALRRRGVGKLSFVNSMPKLAKQRQNISLASGFRFAGSSSPLPPPASFDVSPWRDRYCIVLTIVVG</sequence>
<dbReference type="Proteomes" id="UP000054538">
    <property type="component" value="Unassembled WGS sequence"/>
</dbReference>
<evidence type="ECO:0000313" key="2">
    <source>
        <dbReference type="Proteomes" id="UP000054538"/>
    </source>
</evidence>
<organism evidence="1 2">
    <name type="scientific">Paxillus rubicundulus Ve08.2h10</name>
    <dbReference type="NCBI Taxonomy" id="930991"/>
    <lineage>
        <taxon>Eukaryota</taxon>
        <taxon>Fungi</taxon>
        <taxon>Dikarya</taxon>
        <taxon>Basidiomycota</taxon>
        <taxon>Agaricomycotina</taxon>
        <taxon>Agaricomycetes</taxon>
        <taxon>Agaricomycetidae</taxon>
        <taxon>Boletales</taxon>
        <taxon>Paxilineae</taxon>
        <taxon>Paxillaceae</taxon>
        <taxon>Paxillus</taxon>
    </lineage>
</organism>
<reference evidence="2" key="2">
    <citation type="submission" date="2015-01" db="EMBL/GenBank/DDBJ databases">
        <title>Evolutionary Origins and Diversification of the Mycorrhizal Mutualists.</title>
        <authorList>
            <consortium name="DOE Joint Genome Institute"/>
            <consortium name="Mycorrhizal Genomics Consortium"/>
            <person name="Kohler A."/>
            <person name="Kuo A."/>
            <person name="Nagy L.G."/>
            <person name="Floudas D."/>
            <person name="Copeland A."/>
            <person name="Barry K.W."/>
            <person name="Cichocki N."/>
            <person name="Veneault-Fourrey C."/>
            <person name="LaButti K."/>
            <person name="Lindquist E.A."/>
            <person name="Lipzen A."/>
            <person name="Lundell T."/>
            <person name="Morin E."/>
            <person name="Murat C."/>
            <person name="Riley R."/>
            <person name="Ohm R."/>
            <person name="Sun H."/>
            <person name="Tunlid A."/>
            <person name="Henrissat B."/>
            <person name="Grigoriev I.V."/>
            <person name="Hibbett D.S."/>
            <person name="Martin F."/>
        </authorList>
    </citation>
    <scope>NUCLEOTIDE SEQUENCE [LARGE SCALE GENOMIC DNA]</scope>
    <source>
        <strain evidence="2">Ve08.2h10</strain>
    </source>
</reference>
<dbReference type="EMBL" id="KN825050">
    <property type="protein sequence ID" value="KIK95300.1"/>
    <property type="molecule type" value="Genomic_DNA"/>
</dbReference>
<gene>
    <name evidence="1" type="ORF">PAXRUDRAFT_392773</name>
</gene>
<name>A0A0D0E8X2_9AGAM</name>
<dbReference type="STRING" id="930991.A0A0D0E8X2"/>
<dbReference type="HOGENOM" id="CLU_1005111_0_0_1"/>
<keyword evidence="2" id="KW-1185">Reference proteome</keyword>
<evidence type="ECO:0000313" key="1">
    <source>
        <dbReference type="EMBL" id="KIK95300.1"/>
    </source>
</evidence>